<name>A0A0F8WZV1_9ZZZZ</name>
<comment type="caution">
    <text evidence="1">The sequence shown here is derived from an EMBL/GenBank/DDBJ whole genome shotgun (WGS) entry which is preliminary data.</text>
</comment>
<accession>A0A0F8WZV1</accession>
<sequence>MTVQDREMFQEIRTNLTRITTLIDGNGGKGILARLDDIEKWIKQERWQLATSWALTLVAMGTLLTKLTGVW</sequence>
<evidence type="ECO:0000313" key="1">
    <source>
        <dbReference type="EMBL" id="KKK54055.1"/>
    </source>
</evidence>
<dbReference type="AlphaFoldDB" id="A0A0F8WZV1"/>
<proteinExistence type="predicted"/>
<reference evidence="1" key="1">
    <citation type="journal article" date="2015" name="Nature">
        <title>Complex archaea that bridge the gap between prokaryotes and eukaryotes.</title>
        <authorList>
            <person name="Spang A."/>
            <person name="Saw J.H."/>
            <person name="Jorgensen S.L."/>
            <person name="Zaremba-Niedzwiedzka K."/>
            <person name="Martijn J."/>
            <person name="Lind A.E."/>
            <person name="van Eijk R."/>
            <person name="Schleper C."/>
            <person name="Guy L."/>
            <person name="Ettema T.J."/>
        </authorList>
    </citation>
    <scope>NUCLEOTIDE SEQUENCE</scope>
</reference>
<protein>
    <submittedName>
        <fullName evidence="1">Uncharacterized protein</fullName>
    </submittedName>
</protein>
<organism evidence="1">
    <name type="scientific">marine sediment metagenome</name>
    <dbReference type="NCBI Taxonomy" id="412755"/>
    <lineage>
        <taxon>unclassified sequences</taxon>
        <taxon>metagenomes</taxon>
        <taxon>ecological metagenomes</taxon>
    </lineage>
</organism>
<dbReference type="EMBL" id="LAZR01066194">
    <property type="protein sequence ID" value="KKK54055.1"/>
    <property type="molecule type" value="Genomic_DNA"/>
</dbReference>
<gene>
    <name evidence="1" type="ORF">LCGC14_3088580</name>
</gene>